<evidence type="ECO:0000313" key="2">
    <source>
        <dbReference type="Proteomes" id="UP000177159"/>
    </source>
</evidence>
<dbReference type="AlphaFoldDB" id="A0A1F7GUF1"/>
<reference evidence="1 2" key="1">
    <citation type="journal article" date="2016" name="Nat. Commun.">
        <title>Thousands of microbial genomes shed light on interconnected biogeochemical processes in an aquifer system.</title>
        <authorList>
            <person name="Anantharaman K."/>
            <person name="Brown C.T."/>
            <person name="Hug L.A."/>
            <person name="Sharon I."/>
            <person name="Castelle C.J."/>
            <person name="Probst A.J."/>
            <person name="Thomas B.C."/>
            <person name="Singh A."/>
            <person name="Wilkins M.J."/>
            <person name="Karaoz U."/>
            <person name="Brodie E.L."/>
            <person name="Williams K.H."/>
            <person name="Hubbard S.S."/>
            <person name="Banfield J.F."/>
        </authorList>
    </citation>
    <scope>NUCLEOTIDE SEQUENCE [LARGE SCALE GENOMIC DNA]</scope>
</reference>
<sequence length="67" mass="7589">MDAQELPTQPELPPTLQDFIVNYVKENGHSPSGREVVDFVMWLQATELIMRDPGAFEEDLANTMDPL</sequence>
<dbReference type="Proteomes" id="UP000177159">
    <property type="component" value="Unassembled WGS sequence"/>
</dbReference>
<dbReference type="EMBL" id="MFZM01000041">
    <property type="protein sequence ID" value="OGK22543.1"/>
    <property type="molecule type" value="Genomic_DNA"/>
</dbReference>
<proteinExistence type="predicted"/>
<accession>A0A1F7GUF1</accession>
<comment type="caution">
    <text evidence="1">The sequence shown here is derived from an EMBL/GenBank/DDBJ whole genome shotgun (WGS) entry which is preliminary data.</text>
</comment>
<name>A0A1F7GUF1_9BACT</name>
<organism evidence="1 2">
    <name type="scientific">Candidatus Roizmanbacteria bacterium RIFCSPHIGHO2_02_FULL_37_24</name>
    <dbReference type="NCBI Taxonomy" id="1802037"/>
    <lineage>
        <taxon>Bacteria</taxon>
        <taxon>Candidatus Roizmaniibacteriota</taxon>
    </lineage>
</organism>
<gene>
    <name evidence="1" type="ORF">A3C24_05265</name>
</gene>
<evidence type="ECO:0000313" key="1">
    <source>
        <dbReference type="EMBL" id="OGK22543.1"/>
    </source>
</evidence>
<protein>
    <submittedName>
        <fullName evidence="1">Uncharacterized protein</fullName>
    </submittedName>
</protein>